<proteinExistence type="predicted"/>
<dbReference type="Proteomes" id="UP000077857">
    <property type="component" value="Unassembled WGS sequence"/>
</dbReference>
<organism evidence="1 2">
    <name type="scientific">Methylomonas koyamae</name>
    <dbReference type="NCBI Taxonomy" id="702114"/>
    <lineage>
        <taxon>Bacteria</taxon>
        <taxon>Pseudomonadati</taxon>
        <taxon>Pseudomonadota</taxon>
        <taxon>Gammaproteobacteria</taxon>
        <taxon>Methylococcales</taxon>
        <taxon>Methylococcaceae</taxon>
        <taxon>Methylomonas</taxon>
    </lineage>
</organism>
<protein>
    <submittedName>
        <fullName evidence="1">Uncharacterized protein</fullName>
    </submittedName>
</protein>
<dbReference type="AlphaFoldDB" id="A0A177NK88"/>
<evidence type="ECO:0000313" key="1">
    <source>
        <dbReference type="EMBL" id="OAI18478.1"/>
    </source>
</evidence>
<gene>
    <name evidence="1" type="ORF">A1507_08950</name>
</gene>
<dbReference type="EMBL" id="LUUJ01000057">
    <property type="protein sequence ID" value="OAI18478.1"/>
    <property type="molecule type" value="Genomic_DNA"/>
</dbReference>
<evidence type="ECO:0000313" key="2">
    <source>
        <dbReference type="Proteomes" id="UP000077857"/>
    </source>
</evidence>
<sequence length="75" mass="8725">MKGFAFDYCTIHYSYLKIYLGSLYSTKHAIKLFFDFLVRNNPFDFCPSDSLPNFSHDINMILNILIAAFFGKSIQ</sequence>
<accession>A0A177NK88</accession>
<name>A0A177NK88_9GAMM</name>
<comment type="caution">
    <text evidence="1">The sequence shown here is derived from an EMBL/GenBank/DDBJ whole genome shotgun (WGS) entry which is preliminary data.</text>
</comment>
<reference evidence="1 2" key="1">
    <citation type="submission" date="2016-03" db="EMBL/GenBank/DDBJ databases">
        <authorList>
            <person name="Ploux O."/>
        </authorList>
    </citation>
    <scope>NUCLEOTIDE SEQUENCE [LARGE SCALE GENOMIC DNA]</scope>
    <source>
        <strain evidence="1 2">R-45378</strain>
    </source>
</reference>